<keyword evidence="9" id="KW-1185">Reference proteome</keyword>
<evidence type="ECO:0000256" key="6">
    <source>
        <dbReference type="ARBA" id="ARBA00022840"/>
    </source>
</evidence>
<dbReference type="PANTHER" id="PTHR33078">
    <property type="entry name" value="PROTEIN YCF2-RELATED"/>
    <property type="match status" value="1"/>
</dbReference>
<comment type="similarity">
    <text evidence="3">Belongs to the Ycf2 family.</text>
</comment>
<dbReference type="Gramene" id="KVI11152">
    <property type="protein sequence ID" value="KVI11152"/>
    <property type="gene ID" value="Ccrd_010438"/>
</dbReference>
<sequence>MYRTFQRDSASSILSKWNLFQSYIPWFFTSTGNKYLIFLLLDTFSDLSSILSSSQKFILCMHQIYHGEFFRKLFLSSTMNLISEFSSKCFHNLLMFEEMIHRNNESSMISTHLTNVREFLYAILFLLLVVSYRQSSKKVKSFIITSSMIKLQKLLDRYPTSEPSSFWLKNIFLVVLKQLGDCLLLELLGGGPAYRVKSIRSKKKYLNINLIYIIDLISIIKSHQSNHIFEKYETSKSYK</sequence>
<accession>A0A103YLD6</accession>
<evidence type="ECO:0000313" key="8">
    <source>
        <dbReference type="EMBL" id="KVI11152.1"/>
    </source>
</evidence>
<evidence type="ECO:0000259" key="7">
    <source>
        <dbReference type="Pfam" id="PF05695"/>
    </source>
</evidence>
<evidence type="ECO:0000256" key="3">
    <source>
        <dbReference type="ARBA" id="ARBA00009361"/>
    </source>
</evidence>
<dbReference type="EMBL" id="LEKV01000885">
    <property type="protein sequence ID" value="KVI11152.1"/>
    <property type="molecule type" value="Genomic_DNA"/>
</dbReference>
<feature type="domain" description="Ycf2 N-terminal" evidence="7">
    <location>
        <begin position="1"/>
        <end position="225"/>
    </location>
</feature>
<dbReference type="STRING" id="59895.A0A103YLD6"/>
<comment type="function">
    <text evidence="1">Probable ATPase of unknown function. Its presence in a non-photosynthetic plant (Epifagus virginiana) and experiments in tobacco indicate that it has an essential function which is probably not related to photosynthesis.</text>
</comment>
<keyword evidence="5" id="KW-0547">Nucleotide-binding</keyword>
<dbReference type="AlphaFoldDB" id="A0A103YLD6"/>
<evidence type="ECO:0000256" key="1">
    <source>
        <dbReference type="ARBA" id="ARBA00002329"/>
    </source>
</evidence>
<protein>
    <submittedName>
        <fullName evidence="8">Uncharacterized protein family Ycf2</fullName>
    </submittedName>
</protein>
<dbReference type="Pfam" id="PF05695">
    <property type="entry name" value="Ycf2"/>
    <property type="match status" value="1"/>
</dbReference>
<organism evidence="8 9">
    <name type="scientific">Cynara cardunculus var. scolymus</name>
    <name type="common">Globe artichoke</name>
    <name type="synonym">Cynara scolymus</name>
    <dbReference type="NCBI Taxonomy" id="59895"/>
    <lineage>
        <taxon>Eukaryota</taxon>
        <taxon>Viridiplantae</taxon>
        <taxon>Streptophyta</taxon>
        <taxon>Embryophyta</taxon>
        <taxon>Tracheophyta</taxon>
        <taxon>Spermatophyta</taxon>
        <taxon>Magnoliopsida</taxon>
        <taxon>eudicotyledons</taxon>
        <taxon>Gunneridae</taxon>
        <taxon>Pentapetalae</taxon>
        <taxon>asterids</taxon>
        <taxon>campanulids</taxon>
        <taxon>Asterales</taxon>
        <taxon>Asteraceae</taxon>
        <taxon>Carduoideae</taxon>
        <taxon>Cardueae</taxon>
        <taxon>Carduinae</taxon>
        <taxon>Cynara</taxon>
    </lineage>
</organism>
<dbReference type="GO" id="GO:0009536">
    <property type="term" value="C:plastid"/>
    <property type="evidence" value="ECO:0007669"/>
    <property type="project" value="UniProtKB-SubCell"/>
</dbReference>
<dbReference type="GO" id="GO:0005524">
    <property type="term" value="F:ATP binding"/>
    <property type="evidence" value="ECO:0007669"/>
    <property type="project" value="UniProtKB-KW"/>
</dbReference>
<keyword evidence="6" id="KW-0067">ATP-binding</keyword>
<dbReference type="Proteomes" id="UP000243975">
    <property type="component" value="Unassembled WGS sequence"/>
</dbReference>
<evidence type="ECO:0000313" key="9">
    <source>
        <dbReference type="Proteomes" id="UP000243975"/>
    </source>
</evidence>
<comment type="caution">
    <text evidence="8">The sequence shown here is derived from an EMBL/GenBank/DDBJ whole genome shotgun (WGS) entry which is preliminary data.</text>
</comment>
<comment type="subcellular location">
    <subcellularLocation>
        <location evidence="2">Plastid</location>
    </subcellularLocation>
</comment>
<gene>
    <name evidence="8" type="ORF">Ccrd_010438</name>
</gene>
<evidence type="ECO:0000256" key="2">
    <source>
        <dbReference type="ARBA" id="ARBA00004474"/>
    </source>
</evidence>
<keyword evidence="4" id="KW-0934">Plastid</keyword>
<name>A0A103YLD6_CYNCS</name>
<proteinExistence type="inferred from homology"/>
<evidence type="ECO:0000256" key="4">
    <source>
        <dbReference type="ARBA" id="ARBA00022640"/>
    </source>
</evidence>
<reference evidence="8 9" key="1">
    <citation type="journal article" date="2016" name="Sci. Rep.">
        <title>The genome sequence of the outbreeding globe artichoke constructed de novo incorporating a phase-aware low-pass sequencing strategy of F1 progeny.</title>
        <authorList>
            <person name="Scaglione D."/>
            <person name="Reyes-Chin-Wo S."/>
            <person name="Acquadro A."/>
            <person name="Froenicke L."/>
            <person name="Portis E."/>
            <person name="Beitel C."/>
            <person name="Tirone M."/>
            <person name="Mauro R."/>
            <person name="Lo Monaco A."/>
            <person name="Mauromicale G."/>
            <person name="Faccioli P."/>
            <person name="Cattivelli L."/>
            <person name="Rieseberg L."/>
            <person name="Michelmore R."/>
            <person name="Lanteri S."/>
        </authorList>
    </citation>
    <scope>NUCLEOTIDE SEQUENCE [LARGE SCALE GENOMIC DNA]</scope>
    <source>
        <strain evidence="8">2C</strain>
    </source>
</reference>
<dbReference type="InterPro" id="IPR056777">
    <property type="entry name" value="Ycf2_N"/>
</dbReference>
<evidence type="ECO:0000256" key="5">
    <source>
        <dbReference type="ARBA" id="ARBA00022741"/>
    </source>
</evidence>